<dbReference type="GO" id="GO:0046920">
    <property type="term" value="F:alpha-(1-&gt;3)-fucosyltransferase activity"/>
    <property type="evidence" value="ECO:0007669"/>
    <property type="project" value="TreeGrafter"/>
</dbReference>
<dbReference type="InterPro" id="IPR031481">
    <property type="entry name" value="Glyco_tran_10_N"/>
</dbReference>
<keyword evidence="5 11" id="KW-0812">Transmembrane</keyword>
<dbReference type="Pfam" id="PF17039">
    <property type="entry name" value="Glyco_tran_10_N"/>
    <property type="match status" value="1"/>
</dbReference>
<comment type="similarity">
    <text evidence="2 11">Belongs to the glycosyltransferase 10 family.</text>
</comment>
<feature type="domain" description="Fucosyltransferase C-terminal" evidence="12">
    <location>
        <begin position="223"/>
        <end position="412"/>
    </location>
</feature>
<evidence type="ECO:0000259" key="12">
    <source>
        <dbReference type="Pfam" id="PF00852"/>
    </source>
</evidence>
<evidence type="ECO:0000256" key="3">
    <source>
        <dbReference type="ARBA" id="ARBA00022676"/>
    </source>
</evidence>
<comment type="pathway">
    <text evidence="1">Protein modification; protein glycosylation.</text>
</comment>
<comment type="subcellular location">
    <subcellularLocation>
        <location evidence="10">Endomembrane system</location>
        <topology evidence="10">Single-pass type II membrane protein</topology>
    </subcellularLocation>
    <subcellularLocation>
        <location evidence="11">Golgi apparatus</location>
        <location evidence="11">Golgi stack membrane</location>
        <topology evidence="11">Single-pass type II membrane protein</topology>
    </subcellularLocation>
</comment>
<dbReference type="InterPro" id="IPR055270">
    <property type="entry name" value="Glyco_tran_10_C"/>
</dbReference>
<evidence type="ECO:0000256" key="6">
    <source>
        <dbReference type="ARBA" id="ARBA00022968"/>
    </source>
</evidence>
<evidence type="ECO:0000256" key="9">
    <source>
        <dbReference type="ARBA" id="ARBA00023180"/>
    </source>
</evidence>
<dbReference type="Pfam" id="PF00852">
    <property type="entry name" value="Glyco_transf_10"/>
    <property type="match status" value="1"/>
</dbReference>
<gene>
    <name evidence="14" type="ORF">GSLYS_00003896001</name>
</gene>
<dbReference type="PANTHER" id="PTHR11929:SF194">
    <property type="entry name" value="ALPHA-(1,3)-FUCOSYLTRANSFERASE 10"/>
    <property type="match status" value="1"/>
</dbReference>
<keyword evidence="8 11" id="KW-0472">Membrane</keyword>
<accession>A0AAV2H7U1</accession>
<dbReference type="EMBL" id="CAXITT010000054">
    <property type="protein sequence ID" value="CAL1529741.1"/>
    <property type="molecule type" value="Genomic_DNA"/>
</dbReference>
<keyword evidence="6" id="KW-0735">Signal-anchor</keyword>
<keyword evidence="15" id="KW-1185">Reference proteome</keyword>
<evidence type="ECO:0000256" key="2">
    <source>
        <dbReference type="ARBA" id="ARBA00008919"/>
    </source>
</evidence>
<dbReference type="GO" id="GO:0032580">
    <property type="term" value="C:Golgi cisterna membrane"/>
    <property type="evidence" value="ECO:0007669"/>
    <property type="project" value="UniProtKB-SubCell"/>
</dbReference>
<comment type="caution">
    <text evidence="14">The sequence shown here is derived from an EMBL/GenBank/DDBJ whole genome shotgun (WGS) entry which is preliminary data.</text>
</comment>
<proteinExistence type="inferred from homology"/>
<evidence type="ECO:0000256" key="7">
    <source>
        <dbReference type="ARBA" id="ARBA00022989"/>
    </source>
</evidence>
<keyword evidence="9" id="KW-0325">Glycoprotein</keyword>
<evidence type="ECO:0000256" key="1">
    <source>
        <dbReference type="ARBA" id="ARBA00004922"/>
    </source>
</evidence>
<evidence type="ECO:0000256" key="4">
    <source>
        <dbReference type="ARBA" id="ARBA00022679"/>
    </source>
</evidence>
<protein>
    <recommendedName>
        <fullName evidence="11">Fucosyltransferase</fullName>
        <ecNumber evidence="11">2.4.1.-</ecNumber>
    </recommendedName>
</protein>
<dbReference type="InterPro" id="IPR038577">
    <property type="entry name" value="GT10-like_C_sf"/>
</dbReference>
<dbReference type="PANTHER" id="PTHR11929">
    <property type="entry name" value="ALPHA- 1,3 -FUCOSYLTRANSFERASE"/>
    <property type="match status" value="1"/>
</dbReference>
<evidence type="ECO:0000256" key="10">
    <source>
        <dbReference type="ARBA" id="ARBA00060399"/>
    </source>
</evidence>
<keyword evidence="7 11" id="KW-1133">Transmembrane helix</keyword>
<dbReference type="AlphaFoldDB" id="A0AAV2H7U1"/>
<feature type="domain" description="Fucosyltransferase N-terminal" evidence="13">
    <location>
        <begin position="88"/>
        <end position="189"/>
    </location>
</feature>
<evidence type="ECO:0000256" key="11">
    <source>
        <dbReference type="RuleBase" id="RU003832"/>
    </source>
</evidence>
<evidence type="ECO:0000256" key="5">
    <source>
        <dbReference type="ARBA" id="ARBA00022692"/>
    </source>
</evidence>
<dbReference type="EC" id="2.4.1.-" evidence="11"/>
<evidence type="ECO:0000313" key="14">
    <source>
        <dbReference type="EMBL" id="CAL1529741.1"/>
    </source>
</evidence>
<keyword evidence="11" id="KW-0333">Golgi apparatus</keyword>
<dbReference type="InterPro" id="IPR001503">
    <property type="entry name" value="Glyco_trans_10"/>
</dbReference>
<keyword evidence="3 11" id="KW-0328">Glycosyltransferase</keyword>
<reference evidence="14 15" key="1">
    <citation type="submission" date="2024-04" db="EMBL/GenBank/DDBJ databases">
        <authorList>
            <consortium name="Genoscope - CEA"/>
            <person name="William W."/>
        </authorList>
    </citation>
    <scope>NUCLEOTIDE SEQUENCE [LARGE SCALE GENOMIC DNA]</scope>
</reference>
<evidence type="ECO:0000259" key="13">
    <source>
        <dbReference type="Pfam" id="PF17039"/>
    </source>
</evidence>
<dbReference type="SUPFAM" id="SSF53756">
    <property type="entry name" value="UDP-Glycosyltransferase/glycogen phosphorylase"/>
    <property type="match status" value="1"/>
</dbReference>
<dbReference type="Proteomes" id="UP001497497">
    <property type="component" value="Unassembled WGS sequence"/>
</dbReference>
<sequence length="487" mass="57437">MRLRRLRGQRLFKCICCIFFAFMFWTFVSYLFSFNDEDFPEDVAYDIFIDETKEDHVHIPLDQEILEELERIKQKKNNYADQVVDDPKDPIVLWWTEFTGEPGKTRRCGDQQCFFTNNRKYSSHKHMKVFMFYGTDFNDEDLPLPRSPDHIWALFHEESPKNNFLLCHEDVLTLFNYTSTFRRESDFPITTQHLISLDWLLQKTFDKTVSQKNSYQEEDGLASVIYVQSGCDPPSDRDEFVKLLMNYISVDSYGTCLKNKKLPEKISHPLGGMSHRDFYELISQYKFALSMENAVCEDYITEKLWRPLMVGTVPIVFGSSRVKDFLPSNNSALEVINFRSAEHLATYINYLNSKDSLYDNMRDWKSSGISNTYLKEIMEKRTWGPDNNGHWIPGQKNFIEDYECYVCEQIHETIKKVSLGEGQFTKWANHSHYGCPKPLKFNSLGKYAHEGNWLDFWSSQWERQRQKASSLRRCVSEGRCDRNKANL</sequence>
<organism evidence="14 15">
    <name type="scientific">Lymnaea stagnalis</name>
    <name type="common">Great pond snail</name>
    <name type="synonym">Helix stagnalis</name>
    <dbReference type="NCBI Taxonomy" id="6523"/>
    <lineage>
        <taxon>Eukaryota</taxon>
        <taxon>Metazoa</taxon>
        <taxon>Spiralia</taxon>
        <taxon>Lophotrochozoa</taxon>
        <taxon>Mollusca</taxon>
        <taxon>Gastropoda</taxon>
        <taxon>Heterobranchia</taxon>
        <taxon>Euthyneura</taxon>
        <taxon>Panpulmonata</taxon>
        <taxon>Hygrophila</taxon>
        <taxon>Lymnaeoidea</taxon>
        <taxon>Lymnaeidae</taxon>
        <taxon>Lymnaea</taxon>
    </lineage>
</organism>
<dbReference type="FunFam" id="3.40.50.11660:FF:000002">
    <property type="entry name" value="Alpha-(1,3)-fucosyltransferase"/>
    <property type="match status" value="1"/>
</dbReference>
<dbReference type="Gene3D" id="3.40.50.11660">
    <property type="entry name" value="Glycosyl transferase family 10, C-terminal domain"/>
    <property type="match status" value="1"/>
</dbReference>
<feature type="transmembrane region" description="Helical" evidence="11">
    <location>
        <begin position="12"/>
        <end position="32"/>
    </location>
</feature>
<name>A0AAV2H7U1_LYMST</name>
<keyword evidence="4 11" id="KW-0808">Transferase</keyword>
<evidence type="ECO:0000256" key="8">
    <source>
        <dbReference type="ARBA" id="ARBA00023136"/>
    </source>
</evidence>
<evidence type="ECO:0000313" key="15">
    <source>
        <dbReference type="Proteomes" id="UP001497497"/>
    </source>
</evidence>